<keyword evidence="3" id="KW-0479">Metal-binding</keyword>
<dbReference type="CDD" id="cd08298">
    <property type="entry name" value="CAD2"/>
    <property type="match status" value="1"/>
</dbReference>
<feature type="domain" description="Alcohol dehydrogenase-like N-terminal" evidence="6">
    <location>
        <begin position="32"/>
        <end position="143"/>
    </location>
</feature>
<comment type="similarity">
    <text evidence="2">Belongs to the zinc-containing alcohol dehydrogenase family.</text>
</comment>
<dbReference type="STRING" id="398767.Glov_3003"/>
<evidence type="ECO:0000256" key="3">
    <source>
        <dbReference type="ARBA" id="ARBA00022723"/>
    </source>
</evidence>
<dbReference type="Gene3D" id="3.40.50.720">
    <property type="entry name" value="NAD(P)-binding Rossmann-like Domain"/>
    <property type="match status" value="1"/>
</dbReference>
<keyword evidence="4" id="KW-0862">Zinc</keyword>
<dbReference type="InterPro" id="IPR013154">
    <property type="entry name" value="ADH-like_N"/>
</dbReference>
<reference evidence="7 8" key="1">
    <citation type="submission" date="2008-05" db="EMBL/GenBank/DDBJ databases">
        <title>Complete sequence of chromosome of Geobacter lovleyi SZ.</title>
        <authorList>
            <consortium name="US DOE Joint Genome Institute"/>
            <person name="Lucas S."/>
            <person name="Copeland A."/>
            <person name="Lapidus A."/>
            <person name="Glavina del Rio T."/>
            <person name="Dalin E."/>
            <person name="Tice H."/>
            <person name="Bruce D."/>
            <person name="Goodwin L."/>
            <person name="Pitluck S."/>
            <person name="Chertkov O."/>
            <person name="Meincke L."/>
            <person name="Brettin T."/>
            <person name="Detter J.C."/>
            <person name="Han C."/>
            <person name="Tapia R."/>
            <person name="Kuske C.R."/>
            <person name="Schmutz J."/>
            <person name="Larimer F."/>
            <person name="Land M."/>
            <person name="Hauser L."/>
            <person name="Kyrpides N."/>
            <person name="Mikhailova N."/>
            <person name="Sung Y."/>
            <person name="Fletcher K.E."/>
            <person name="Ritalahti K.M."/>
            <person name="Loeffler F.E."/>
            <person name="Richardson P."/>
        </authorList>
    </citation>
    <scope>NUCLEOTIDE SEQUENCE [LARGE SCALE GENOMIC DNA]</scope>
    <source>
        <strain evidence="8">ATCC BAA-1151 / DSM 17278 / SZ</strain>
    </source>
</reference>
<keyword evidence="5" id="KW-0560">Oxidoreductase</keyword>
<dbReference type="PANTHER" id="PTHR42940:SF8">
    <property type="entry name" value="VACUOLAR PROTEIN SORTING-ASSOCIATED PROTEIN 11"/>
    <property type="match status" value="1"/>
</dbReference>
<dbReference type="NCBIfam" id="TIGR02822">
    <property type="entry name" value="adh_fam_2"/>
    <property type="match status" value="1"/>
</dbReference>
<sequence length="347" mass="36733">MLPELAPKMLAMVLSRPGAPLELRELDVPQPGAGQLLLEVTACGICRTDLHIVDGELTEPQLPLVPGHQIVGRVARCGAGVNGGVISQRVGVPWLGGTCGSCRYCLGGQENLCDHAVFTGYQINGGFAGYCLADARFCFPLPDGYPDLQVAPLLCAGLIGYRSLRMAGEGRQLGIYGFGAAAHIVTQVAVWQGRQVYAFTRPGDLAGQAFARRMGACWAGGSFDRPPQELDSAIIFAPAGELVPAALQAVRKGGRVVCGGIHMSAIPSFSYDLLWGERSLVSVANLTRQDGEEFLALAPQVPVRTEVTAFRLEQANEALAALRSGQLEGAGVLLVDEQIRKRGARGD</sequence>
<dbReference type="GO" id="GO:0005737">
    <property type="term" value="C:cytoplasm"/>
    <property type="evidence" value="ECO:0007669"/>
    <property type="project" value="TreeGrafter"/>
</dbReference>
<evidence type="ECO:0000256" key="5">
    <source>
        <dbReference type="ARBA" id="ARBA00023002"/>
    </source>
</evidence>
<dbReference type="InterPro" id="IPR036291">
    <property type="entry name" value="NAD(P)-bd_dom_sf"/>
</dbReference>
<dbReference type="GO" id="GO:0004022">
    <property type="term" value="F:alcohol dehydrogenase (NAD+) activity"/>
    <property type="evidence" value="ECO:0007669"/>
    <property type="project" value="TreeGrafter"/>
</dbReference>
<gene>
    <name evidence="7" type="ordered locus">Glov_3003</name>
</gene>
<protein>
    <submittedName>
        <fullName evidence="7">Zinc-binding alcohol dehydrogenase family protein</fullName>
    </submittedName>
</protein>
<comment type="cofactor">
    <cofactor evidence="1">
        <name>Zn(2+)</name>
        <dbReference type="ChEBI" id="CHEBI:29105"/>
    </cofactor>
</comment>
<evidence type="ECO:0000313" key="7">
    <source>
        <dbReference type="EMBL" id="ACD96709.1"/>
    </source>
</evidence>
<dbReference type="Gene3D" id="3.90.180.10">
    <property type="entry name" value="Medium-chain alcohol dehydrogenases, catalytic domain"/>
    <property type="match status" value="1"/>
</dbReference>
<dbReference type="EMBL" id="CP001089">
    <property type="protein sequence ID" value="ACD96709.1"/>
    <property type="molecule type" value="Genomic_DNA"/>
</dbReference>
<dbReference type="PANTHER" id="PTHR42940">
    <property type="entry name" value="ALCOHOL DEHYDROGENASE 1-RELATED"/>
    <property type="match status" value="1"/>
</dbReference>
<accession>B3E8N3</accession>
<evidence type="ECO:0000256" key="4">
    <source>
        <dbReference type="ARBA" id="ARBA00022833"/>
    </source>
</evidence>
<dbReference type="SUPFAM" id="SSF51735">
    <property type="entry name" value="NAD(P)-binding Rossmann-fold domains"/>
    <property type="match status" value="1"/>
</dbReference>
<evidence type="ECO:0000259" key="6">
    <source>
        <dbReference type="Pfam" id="PF08240"/>
    </source>
</evidence>
<dbReference type="KEGG" id="glo:Glov_3003"/>
<dbReference type="Pfam" id="PF08240">
    <property type="entry name" value="ADH_N"/>
    <property type="match status" value="1"/>
</dbReference>
<evidence type="ECO:0000256" key="2">
    <source>
        <dbReference type="ARBA" id="ARBA00008072"/>
    </source>
</evidence>
<dbReference type="GO" id="GO:0046872">
    <property type="term" value="F:metal ion binding"/>
    <property type="evidence" value="ECO:0007669"/>
    <property type="project" value="UniProtKB-KW"/>
</dbReference>
<dbReference type="SUPFAM" id="SSF50129">
    <property type="entry name" value="GroES-like"/>
    <property type="match status" value="1"/>
</dbReference>
<dbReference type="InterPro" id="IPR014187">
    <property type="entry name" value="ADH_Zn_typ-2"/>
</dbReference>
<proteinExistence type="inferred from homology"/>
<dbReference type="Proteomes" id="UP000002420">
    <property type="component" value="Chromosome"/>
</dbReference>
<evidence type="ECO:0000313" key="8">
    <source>
        <dbReference type="Proteomes" id="UP000002420"/>
    </source>
</evidence>
<dbReference type="eggNOG" id="COG1064">
    <property type="taxonomic scope" value="Bacteria"/>
</dbReference>
<organism evidence="7 8">
    <name type="scientific">Trichlorobacter lovleyi (strain ATCC BAA-1151 / DSM 17278 / SZ)</name>
    <name type="common">Geobacter lovleyi</name>
    <dbReference type="NCBI Taxonomy" id="398767"/>
    <lineage>
        <taxon>Bacteria</taxon>
        <taxon>Pseudomonadati</taxon>
        <taxon>Thermodesulfobacteriota</taxon>
        <taxon>Desulfuromonadia</taxon>
        <taxon>Geobacterales</taxon>
        <taxon>Geobacteraceae</taxon>
        <taxon>Trichlorobacter</taxon>
    </lineage>
</organism>
<evidence type="ECO:0000256" key="1">
    <source>
        <dbReference type="ARBA" id="ARBA00001947"/>
    </source>
</evidence>
<keyword evidence="8" id="KW-1185">Reference proteome</keyword>
<dbReference type="HOGENOM" id="CLU_026673_20_7_7"/>
<dbReference type="InterPro" id="IPR011032">
    <property type="entry name" value="GroES-like_sf"/>
</dbReference>
<name>B3E8N3_TRIL1</name>
<dbReference type="AlphaFoldDB" id="B3E8N3"/>